<dbReference type="Gene3D" id="2.40.10.220">
    <property type="entry name" value="predicted glycosyltransferase like domains"/>
    <property type="match status" value="1"/>
</dbReference>
<evidence type="ECO:0000313" key="3">
    <source>
        <dbReference type="Proteomes" id="UP000528734"/>
    </source>
</evidence>
<comment type="caution">
    <text evidence="2">The sequence shown here is derived from an EMBL/GenBank/DDBJ whole genome shotgun (WGS) entry which is preliminary data.</text>
</comment>
<protein>
    <submittedName>
        <fullName evidence="2">PilZ domain-containing protein</fullName>
    </submittedName>
</protein>
<dbReference type="EMBL" id="JAAVLW010000005">
    <property type="protein sequence ID" value="NOJ47938.1"/>
    <property type="molecule type" value="Genomic_DNA"/>
</dbReference>
<proteinExistence type="predicted"/>
<reference evidence="2 3" key="1">
    <citation type="submission" date="2020-03" db="EMBL/GenBank/DDBJ databases">
        <title>Bradyrhizobium diversity isolated from nodules of Muelleranthus trifoliolatus.</title>
        <authorList>
            <person name="Klepa M."/>
            <person name="Helene L."/>
            <person name="Hungria M."/>
        </authorList>
    </citation>
    <scope>NUCLEOTIDE SEQUENCE [LARGE SCALE GENOMIC DNA]</scope>
    <source>
        <strain evidence="2 3">WSM 1744</strain>
    </source>
</reference>
<dbReference type="Proteomes" id="UP000528734">
    <property type="component" value="Unassembled WGS sequence"/>
</dbReference>
<dbReference type="AlphaFoldDB" id="A0A7Y4M2N8"/>
<accession>A0A7Y4M2N8</accession>
<dbReference type="InterPro" id="IPR009875">
    <property type="entry name" value="PilZ_domain"/>
</dbReference>
<gene>
    <name evidence="2" type="ORF">HCN50_17085</name>
</gene>
<sequence length="83" mass="9571">MELERRSIARTTISKDALLFFDTQRGVLTCRVQDITNSGAGIELHSLNLLPLNFELTFDKFHTVRECRVIWRQGDFIGVAFQN</sequence>
<dbReference type="GO" id="GO:0035438">
    <property type="term" value="F:cyclic-di-GMP binding"/>
    <property type="evidence" value="ECO:0007669"/>
    <property type="project" value="InterPro"/>
</dbReference>
<evidence type="ECO:0000259" key="1">
    <source>
        <dbReference type="Pfam" id="PF07238"/>
    </source>
</evidence>
<dbReference type="Pfam" id="PF07238">
    <property type="entry name" value="PilZ"/>
    <property type="match status" value="1"/>
</dbReference>
<keyword evidence="3" id="KW-1185">Reference proteome</keyword>
<evidence type="ECO:0000313" key="2">
    <source>
        <dbReference type="EMBL" id="NOJ47938.1"/>
    </source>
</evidence>
<dbReference type="SUPFAM" id="SSF141371">
    <property type="entry name" value="PilZ domain-like"/>
    <property type="match status" value="1"/>
</dbReference>
<feature type="domain" description="PilZ" evidence="1">
    <location>
        <begin position="4"/>
        <end position="83"/>
    </location>
</feature>
<dbReference type="RefSeq" id="WP_171710830.1">
    <property type="nucleotide sequence ID" value="NZ_JAAVLW010000005.1"/>
</dbReference>
<name>A0A7Y4M2N8_9BRAD</name>
<organism evidence="2 3">
    <name type="scientific">Bradyrhizobium archetypum</name>
    <dbReference type="NCBI Taxonomy" id="2721160"/>
    <lineage>
        <taxon>Bacteria</taxon>
        <taxon>Pseudomonadati</taxon>
        <taxon>Pseudomonadota</taxon>
        <taxon>Alphaproteobacteria</taxon>
        <taxon>Hyphomicrobiales</taxon>
        <taxon>Nitrobacteraceae</taxon>
        <taxon>Bradyrhizobium</taxon>
    </lineage>
</organism>